<evidence type="ECO:0000313" key="11">
    <source>
        <dbReference type="Proteomes" id="UP000503640"/>
    </source>
</evidence>
<dbReference type="PROSITE" id="PS50111">
    <property type="entry name" value="CHEMOTAXIS_TRANSDUC_2"/>
    <property type="match status" value="1"/>
</dbReference>
<feature type="region of interest" description="Disordered" evidence="6">
    <location>
        <begin position="286"/>
        <end position="337"/>
    </location>
</feature>
<keyword evidence="11" id="KW-1185">Reference proteome</keyword>
<dbReference type="RefSeq" id="WP_176066900.1">
    <property type="nucleotide sequence ID" value="NZ_BJTG01000007.1"/>
</dbReference>
<feature type="domain" description="HAMP" evidence="9">
    <location>
        <begin position="230"/>
        <end position="268"/>
    </location>
</feature>
<dbReference type="InterPro" id="IPR004089">
    <property type="entry name" value="MCPsignal_dom"/>
</dbReference>
<feature type="transmembrane region" description="Helical" evidence="7">
    <location>
        <begin position="191"/>
        <end position="216"/>
    </location>
</feature>
<comment type="caution">
    <text evidence="10">The sequence shown here is derived from an EMBL/GenBank/DDBJ whole genome shotgun (WGS) entry which is preliminary data.</text>
</comment>
<dbReference type="PROSITE" id="PS50885">
    <property type="entry name" value="HAMP"/>
    <property type="match status" value="1"/>
</dbReference>
<keyword evidence="4" id="KW-0807">Transducer</keyword>
<evidence type="ECO:0000256" key="2">
    <source>
        <dbReference type="ARBA" id="ARBA00022500"/>
    </source>
</evidence>
<evidence type="ECO:0000313" key="10">
    <source>
        <dbReference type="EMBL" id="GEJ58399.1"/>
    </source>
</evidence>
<evidence type="ECO:0000256" key="5">
    <source>
        <dbReference type="SAM" id="Coils"/>
    </source>
</evidence>
<feature type="compositionally biased region" description="Low complexity" evidence="6">
    <location>
        <begin position="286"/>
        <end position="298"/>
    </location>
</feature>
<dbReference type="SMART" id="SM00283">
    <property type="entry name" value="MA"/>
    <property type="match status" value="1"/>
</dbReference>
<dbReference type="GO" id="GO:0004888">
    <property type="term" value="F:transmembrane signaling receptor activity"/>
    <property type="evidence" value="ECO:0007669"/>
    <property type="project" value="InterPro"/>
</dbReference>
<evidence type="ECO:0000256" key="7">
    <source>
        <dbReference type="SAM" id="Phobius"/>
    </source>
</evidence>
<keyword evidence="7" id="KW-0812">Transmembrane</keyword>
<dbReference type="PANTHER" id="PTHR43531">
    <property type="entry name" value="PROTEIN ICFG"/>
    <property type="match status" value="1"/>
</dbReference>
<dbReference type="GO" id="GO:0006935">
    <property type="term" value="P:chemotaxis"/>
    <property type="evidence" value="ECO:0007669"/>
    <property type="project" value="UniProtKB-KW"/>
</dbReference>
<keyword evidence="7" id="KW-1133">Transmembrane helix</keyword>
<sequence>MNGFRNMGVRARLLVAFGAVMLLTGGLGAFAVVQLSKVNAATEDIATNWLPSIKYLGQIDDRINTIRRYELGHVLATDPAVFDRYEQKIESLGRELAEAEKAYEPLLSSAEEKAAYRTFRDEWDHYLTEQRQVLALSHAGKQVEARNLTSSTSLKLHNDAIATLAGLIAQNVAGAQRAHEAAAEAYRVSRLWVIGIIAAAVALSVFIAVAISGALVRQLGGEPDYAAGIAKKVAEGDLTVRVALRPGDESSLLHAMKGMVEKLTEIIAEVRGGAAALSSAAEQVSSTSQSVSQGTSEQAASVEETTSSLEQMSASITQNAENSRQTEQMAVAGAKNAEESGKAVGETVTAMKEIAEKISIIEEIAYQTNLLALNAAIEAARAGEHGKGFAVVATEVRKLAERSQKAAGEIGGLASQSVKVAERSGQLLLELVPAIKKTADLVQEVAAASQEQSTGVAQINKAMANVDQVTQRNASASEELASTAEEMNAQAESLQQLMGFFRVDGAEAQAERAAPRAAARAAARPALALQPAAAAADPGLHPAALRNGKANGVNGAHPDREYKRF</sequence>
<dbReference type="FunFam" id="1.10.287.950:FF:000001">
    <property type="entry name" value="Methyl-accepting chemotaxis sensory transducer"/>
    <property type="match status" value="1"/>
</dbReference>
<feature type="coiled-coil region" evidence="5">
    <location>
        <begin position="459"/>
        <end position="497"/>
    </location>
</feature>
<dbReference type="Gene3D" id="1.10.287.950">
    <property type="entry name" value="Methyl-accepting chemotaxis protein"/>
    <property type="match status" value="1"/>
</dbReference>
<gene>
    <name evidence="10" type="primary">mcp34H-6</name>
    <name evidence="10" type="ORF">AMYX_31400</name>
</gene>
<feature type="compositionally biased region" description="Polar residues" evidence="6">
    <location>
        <begin position="303"/>
        <end position="328"/>
    </location>
</feature>
<feature type="region of interest" description="Disordered" evidence="6">
    <location>
        <begin position="540"/>
        <end position="565"/>
    </location>
</feature>
<feature type="domain" description="Methyl-accepting transducer" evidence="8">
    <location>
        <begin position="273"/>
        <end position="488"/>
    </location>
</feature>
<protein>
    <submittedName>
        <fullName evidence="10">Chemotaxis protein</fullName>
    </submittedName>
</protein>
<dbReference type="GO" id="GO:0005886">
    <property type="term" value="C:plasma membrane"/>
    <property type="evidence" value="ECO:0007669"/>
    <property type="project" value="TreeGrafter"/>
</dbReference>
<dbReference type="Pfam" id="PF12729">
    <property type="entry name" value="4HB_MCP_1"/>
    <property type="match status" value="1"/>
</dbReference>
<dbReference type="CDD" id="cd19411">
    <property type="entry name" value="MCP2201-like_sensor"/>
    <property type="match status" value="1"/>
</dbReference>
<comment type="similarity">
    <text evidence="3">Belongs to the methyl-accepting chemotaxis (MCP) protein family.</text>
</comment>
<evidence type="ECO:0000259" key="9">
    <source>
        <dbReference type="PROSITE" id="PS50885"/>
    </source>
</evidence>
<dbReference type="PRINTS" id="PR00260">
    <property type="entry name" value="CHEMTRNSDUCR"/>
</dbReference>
<keyword evidence="7" id="KW-0472">Membrane</keyword>
<proteinExistence type="inferred from homology"/>
<dbReference type="GO" id="GO:0007165">
    <property type="term" value="P:signal transduction"/>
    <property type="evidence" value="ECO:0007669"/>
    <property type="project" value="UniProtKB-KW"/>
</dbReference>
<dbReference type="InterPro" id="IPR051310">
    <property type="entry name" value="MCP_chemotaxis"/>
</dbReference>
<dbReference type="PANTHER" id="PTHR43531:SF11">
    <property type="entry name" value="METHYL-ACCEPTING CHEMOTAXIS PROTEIN 3"/>
    <property type="match status" value="1"/>
</dbReference>
<comment type="subcellular location">
    <subcellularLocation>
        <location evidence="1">Membrane</location>
    </subcellularLocation>
</comment>
<evidence type="ECO:0000259" key="8">
    <source>
        <dbReference type="PROSITE" id="PS50111"/>
    </source>
</evidence>
<evidence type="ECO:0000256" key="6">
    <source>
        <dbReference type="SAM" id="MobiDB-lite"/>
    </source>
</evidence>
<dbReference type="AlphaFoldDB" id="A0A7I9VQN4"/>
<dbReference type="Pfam" id="PF00015">
    <property type="entry name" value="MCPsignal"/>
    <property type="match status" value="1"/>
</dbReference>
<dbReference type="InterPro" id="IPR004090">
    <property type="entry name" value="Chemotax_Me-accpt_rcpt"/>
</dbReference>
<evidence type="ECO:0000256" key="1">
    <source>
        <dbReference type="ARBA" id="ARBA00004370"/>
    </source>
</evidence>
<dbReference type="InterPro" id="IPR003660">
    <property type="entry name" value="HAMP_dom"/>
</dbReference>
<dbReference type="Proteomes" id="UP000503640">
    <property type="component" value="Unassembled WGS sequence"/>
</dbReference>
<evidence type="ECO:0000256" key="3">
    <source>
        <dbReference type="ARBA" id="ARBA00029447"/>
    </source>
</evidence>
<dbReference type="EMBL" id="BJTG01000007">
    <property type="protein sequence ID" value="GEJ58399.1"/>
    <property type="molecule type" value="Genomic_DNA"/>
</dbReference>
<organism evidence="10 11">
    <name type="scientific">Anaeromyxobacter diazotrophicus</name>
    <dbReference type="NCBI Taxonomy" id="2590199"/>
    <lineage>
        <taxon>Bacteria</taxon>
        <taxon>Pseudomonadati</taxon>
        <taxon>Myxococcota</taxon>
        <taxon>Myxococcia</taxon>
        <taxon>Myxococcales</taxon>
        <taxon>Cystobacterineae</taxon>
        <taxon>Anaeromyxobacteraceae</taxon>
        <taxon>Anaeromyxobacter</taxon>
    </lineage>
</organism>
<dbReference type="InterPro" id="IPR024478">
    <property type="entry name" value="HlyB_4HB_MCP"/>
</dbReference>
<keyword evidence="2" id="KW-0145">Chemotaxis</keyword>
<evidence type="ECO:0000256" key="4">
    <source>
        <dbReference type="PROSITE-ProRule" id="PRU00284"/>
    </source>
</evidence>
<accession>A0A7I9VQN4</accession>
<reference evidence="11" key="1">
    <citation type="journal article" date="2020" name="Appl. Environ. Microbiol.">
        <title>Diazotrophic Anaeromyxobacter Isolates from Soils.</title>
        <authorList>
            <person name="Masuda Y."/>
            <person name="Yamanaka H."/>
            <person name="Xu Z.X."/>
            <person name="Shiratori Y."/>
            <person name="Aono T."/>
            <person name="Amachi S."/>
            <person name="Senoo K."/>
            <person name="Itoh H."/>
        </authorList>
    </citation>
    <scope>NUCLEOTIDE SEQUENCE [LARGE SCALE GENOMIC DNA]</scope>
    <source>
        <strain evidence="11">R267</strain>
    </source>
</reference>
<name>A0A7I9VQN4_9BACT</name>
<keyword evidence="5" id="KW-0175">Coiled coil</keyword>
<dbReference type="SUPFAM" id="SSF58104">
    <property type="entry name" value="Methyl-accepting chemotaxis protein (MCP) signaling domain"/>
    <property type="match status" value="1"/>
</dbReference>
<dbReference type="InterPro" id="IPR047347">
    <property type="entry name" value="YvaQ-like_sensor"/>
</dbReference>